<name>C6PU34_9CLOT</name>
<dbReference type="InterPro" id="IPR014347">
    <property type="entry name" value="Tautomerase/MIF_sf"/>
</dbReference>
<dbReference type="KEGG" id="cck:Ccar_24655"/>
<reference evidence="1 2" key="1">
    <citation type="submission" date="2009-06" db="EMBL/GenBank/DDBJ databases">
        <title>The draft genome of Clostridium carboxidivorans P7.</title>
        <authorList>
            <consortium name="US DOE Joint Genome Institute (JGI-PGF)"/>
            <person name="Lucas S."/>
            <person name="Copeland A."/>
            <person name="Lapidus A."/>
            <person name="Glavina del Rio T."/>
            <person name="Tice H."/>
            <person name="Bruce D."/>
            <person name="Goodwin L."/>
            <person name="Pitluck S."/>
            <person name="Larimer F."/>
            <person name="Land M.L."/>
            <person name="Hauser L."/>
            <person name="Hemme C.L."/>
        </authorList>
    </citation>
    <scope>NUCLEOTIDE SEQUENCE [LARGE SCALE GENOMIC DNA]</scope>
    <source>
        <strain evidence="1 2">P7</strain>
    </source>
</reference>
<protein>
    <recommendedName>
        <fullName evidence="3">4-oxalocrotonate tautomerase</fullName>
    </recommendedName>
</protein>
<evidence type="ECO:0008006" key="3">
    <source>
        <dbReference type="Google" id="ProtNLM"/>
    </source>
</evidence>
<dbReference type="Proteomes" id="UP000004198">
    <property type="component" value="Unassembled WGS sequence"/>
</dbReference>
<gene>
    <name evidence="1" type="ORF">CcarbDRAFT_2301</name>
</gene>
<dbReference type="EMBL" id="ACVI01000034">
    <property type="protein sequence ID" value="EET87234.1"/>
    <property type="molecule type" value="Genomic_DNA"/>
</dbReference>
<organism evidence="1 2">
    <name type="scientific">Clostridium carboxidivorans P7</name>
    <dbReference type="NCBI Taxonomy" id="536227"/>
    <lineage>
        <taxon>Bacteria</taxon>
        <taxon>Bacillati</taxon>
        <taxon>Bacillota</taxon>
        <taxon>Clostridia</taxon>
        <taxon>Eubacteriales</taxon>
        <taxon>Clostridiaceae</taxon>
        <taxon>Clostridium</taxon>
    </lineage>
</organism>
<dbReference type="PATRIC" id="fig|536227.13.peg.5098"/>
<proteinExistence type="predicted"/>
<dbReference type="OrthoDB" id="2087611at2"/>
<comment type="caution">
    <text evidence="1">The sequence shown here is derived from an EMBL/GenBank/DDBJ whole genome shotgun (WGS) entry which is preliminary data.</text>
</comment>
<dbReference type="RefSeq" id="WP_007061186.1">
    <property type="nucleotide sequence ID" value="NZ_ACVI01000034.1"/>
</dbReference>
<evidence type="ECO:0000313" key="2">
    <source>
        <dbReference type="Proteomes" id="UP000004198"/>
    </source>
</evidence>
<sequence>MPIINIKTLKLQQDKKNLIAERIYESTCNITAIPDIEIYFNEYDTYYIRGKLYDNENPVITVEIQGPAIEKEKISELSKAINEVILNTIENPNLKVNYFAYHFLGADNFAINGKLLSELLKE</sequence>
<dbReference type="Gene3D" id="3.30.429.10">
    <property type="entry name" value="Macrophage Migration Inhibitory Factor"/>
    <property type="match status" value="1"/>
</dbReference>
<dbReference type="AlphaFoldDB" id="C6PU34"/>
<evidence type="ECO:0000313" key="1">
    <source>
        <dbReference type="EMBL" id="EET87234.1"/>
    </source>
</evidence>
<keyword evidence="2" id="KW-1185">Reference proteome</keyword>
<accession>C6PU34</accession>